<evidence type="ECO:0000313" key="2">
    <source>
        <dbReference type="Proteomes" id="UP001157167"/>
    </source>
</evidence>
<gene>
    <name evidence="1" type="ORF">GCM10007933_41460</name>
</gene>
<organism evidence="1 2">
    <name type="scientific">Zoogloea oryzae</name>
    <dbReference type="NCBI Taxonomy" id="310767"/>
    <lineage>
        <taxon>Bacteria</taxon>
        <taxon>Pseudomonadati</taxon>
        <taxon>Pseudomonadota</taxon>
        <taxon>Betaproteobacteria</taxon>
        <taxon>Rhodocyclales</taxon>
        <taxon>Zoogloeaceae</taxon>
        <taxon>Zoogloea</taxon>
    </lineage>
</organism>
<dbReference type="RefSeq" id="WP_284189829.1">
    <property type="nucleotide sequence ID" value="NZ_BSPX01000122.1"/>
</dbReference>
<dbReference type="SUPFAM" id="SSF56726">
    <property type="entry name" value="DNA topoisomerase IV, alpha subunit"/>
    <property type="match status" value="1"/>
</dbReference>
<proteinExistence type="predicted"/>
<comment type="caution">
    <text evidence="1">The sequence shown here is derived from an EMBL/GenBank/DDBJ whole genome shotgun (WGS) entry which is preliminary data.</text>
</comment>
<dbReference type="InterPro" id="IPR036078">
    <property type="entry name" value="Spo11/TopoVI_A_sf"/>
</dbReference>
<dbReference type="EMBL" id="BSPX01000122">
    <property type="protein sequence ID" value="GLT24655.1"/>
    <property type="molecule type" value="Genomic_DNA"/>
</dbReference>
<evidence type="ECO:0008006" key="3">
    <source>
        <dbReference type="Google" id="ProtNLM"/>
    </source>
</evidence>
<reference evidence="2" key="1">
    <citation type="journal article" date="2019" name="Int. J. Syst. Evol. Microbiol.">
        <title>The Global Catalogue of Microorganisms (GCM) 10K type strain sequencing project: providing services to taxonomists for standard genome sequencing and annotation.</title>
        <authorList>
            <consortium name="The Broad Institute Genomics Platform"/>
            <consortium name="The Broad Institute Genome Sequencing Center for Infectious Disease"/>
            <person name="Wu L."/>
            <person name="Ma J."/>
        </authorList>
    </citation>
    <scope>NUCLEOTIDE SEQUENCE [LARGE SCALE GENOMIC DNA]</scope>
    <source>
        <strain evidence="2">NBRC 102407</strain>
    </source>
</reference>
<keyword evidence="2" id="KW-1185">Reference proteome</keyword>
<sequence>MDWSAPDADGIRTCRLDDPLRASLKGQRRLRLGSPRPLDLDTWPADDRKLLADWVRRASDKAIRHETLLRAAGPHRAMTADRLLQTLLRAGVVEIEEHHERGHWWPRQIRFIAPSGLRRDLGLAEPDADLKAWQDIRQRRFSLPELDVAAEALDALPPARALARHALLDALERWQADQRAGTWRDFAQFARGDTKQISDAEKSWLEGAVSLDDFRISGHTPLILLRLPATLQLTDASWPLAAVPDFAALTPATIDAITAASPAPLVWRLVENRTSFERVARTSPPDEAVLWLPGYPPSWWRRAVASLLRHLPAPAQIACDPDPDGIAIALQAGHLWTDAGLDWQPWKMSPDDLDALPAKRPLTERDQALLDRLVAGTPLPDALRALAAHIHQQQLKGEQEGYL</sequence>
<name>A0ABQ6FG96_9RHOO</name>
<protein>
    <recommendedName>
        <fullName evidence="3">DUF2399 domain-containing protein</fullName>
    </recommendedName>
</protein>
<accession>A0ABQ6FG96</accession>
<dbReference type="Proteomes" id="UP001157167">
    <property type="component" value="Unassembled WGS sequence"/>
</dbReference>
<evidence type="ECO:0000313" key="1">
    <source>
        <dbReference type="EMBL" id="GLT24655.1"/>
    </source>
</evidence>